<dbReference type="SMART" id="SM00234">
    <property type="entry name" value="START"/>
    <property type="match status" value="1"/>
</dbReference>
<name>A0A6J1DPH0_MOMCH</name>
<dbReference type="InterPro" id="IPR001356">
    <property type="entry name" value="HD"/>
</dbReference>
<dbReference type="PROSITE" id="PS50848">
    <property type="entry name" value="START"/>
    <property type="match status" value="1"/>
</dbReference>
<dbReference type="CDD" id="cd08875">
    <property type="entry name" value="START_ArGLABRA2_like"/>
    <property type="match status" value="1"/>
</dbReference>
<keyword evidence="8 9" id="KW-0539">Nucleus</keyword>
<dbReference type="KEGG" id="mcha:111023102"/>
<evidence type="ECO:0000313" key="16">
    <source>
        <dbReference type="RefSeq" id="XP_022156145.1"/>
    </source>
</evidence>
<dbReference type="InterPro" id="IPR002913">
    <property type="entry name" value="START_lipid-bd_dom"/>
</dbReference>
<dbReference type="PANTHER" id="PTHR45654">
    <property type="entry name" value="HOMEOBOX-LEUCINE ZIPPER PROTEIN MERISTEM L1"/>
    <property type="match status" value="1"/>
</dbReference>
<reference evidence="16" key="1">
    <citation type="submission" date="2025-08" db="UniProtKB">
        <authorList>
            <consortium name="RefSeq"/>
        </authorList>
    </citation>
    <scope>IDENTIFICATION</scope>
    <source>
        <strain evidence="16">OHB3-1</strain>
    </source>
</reference>
<dbReference type="Pfam" id="PF00046">
    <property type="entry name" value="Homeodomain"/>
    <property type="match status" value="1"/>
</dbReference>
<dbReference type="Gene3D" id="1.10.10.60">
    <property type="entry name" value="Homeodomain-like"/>
    <property type="match status" value="1"/>
</dbReference>
<dbReference type="GO" id="GO:0008289">
    <property type="term" value="F:lipid binding"/>
    <property type="evidence" value="ECO:0007669"/>
    <property type="project" value="InterPro"/>
</dbReference>
<dbReference type="GeneID" id="111023102"/>
<dbReference type="GO" id="GO:0003677">
    <property type="term" value="F:DNA binding"/>
    <property type="evidence" value="ECO:0007669"/>
    <property type="project" value="UniProtKB-UniRule"/>
</dbReference>
<dbReference type="FunFam" id="3.30.530.20:FF:000026">
    <property type="entry name" value="Homeobox-leucine zipper protein GLABRA 2"/>
    <property type="match status" value="1"/>
</dbReference>
<protein>
    <submittedName>
        <fullName evidence="16">Homeobox-leucine zipper protein ANTHOCYANINLESS 2-like</fullName>
    </submittedName>
</protein>
<evidence type="ECO:0000256" key="8">
    <source>
        <dbReference type="ARBA" id="ARBA00023242"/>
    </source>
</evidence>
<dbReference type="Proteomes" id="UP000504603">
    <property type="component" value="Unplaced"/>
</dbReference>
<keyword evidence="7" id="KW-0804">Transcription</keyword>
<dbReference type="Pfam" id="PF01852">
    <property type="entry name" value="START"/>
    <property type="match status" value="1"/>
</dbReference>
<evidence type="ECO:0000256" key="10">
    <source>
        <dbReference type="RuleBase" id="RU000682"/>
    </source>
</evidence>
<dbReference type="GO" id="GO:0030154">
    <property type="term" value="P:cell differentiation"/>
    <property type="evidence" value="ECO:0007669"/>
    <property type="project" value="UniProtKB-ARBA"/>
</dbReference>
<keyword evidence="4 11" id="KW-0175">Coiled coil</keyword>
<sequence length="572" mass="62282">MSFGGFLDGGGGGGGGGGARIVADLPYTNNSGGGGNMPSGAIAPPRLITQSLTKSMFNSPGLSLALTNMDGQGDLAGRMPEGLEHNVGRRTREEEHESRSGSDNMDGGSGDDQDAADNPPRKKRYHRHTPQQIQELEAVFKECPHPDEKQRLELSRRLCLETRQVKFWFQNRRTQMKTQLERHENTLLRQENDKLRAENMSIRDAMRNPICSNCGGPAIIGEISLEEQQLRIENARLKDELDRVCALAGKFLGRPISSLANSIAPPLPSSSLELGVGSNGFGSLTMATTMPIGPDFGGGLSGNLAVVPPPGRPTPGLGLERSMLLELALAAMDELVKMAQTDEPLWIGSLEGGREILNQEEYMRTFTPCIGLKPNGFVTEASRETGMVIINSLALVETLMDSNRWAEMFPCMIARTTTTDVISGGMGGTRNGALQLMHAELQVLSPLVPVREVNFLRFCKQHAEGVWAVVDISIDAMRDTPAGASSFINCRRLPSGCVVQDMPNGYSKVTWVEHAEYEESQVHQLYRPLLSSGMGFGAQRWVATLQRQCECLAILMSSAVPIRDHTGMSFIF</sequence>
<evidence type="ECO:0000256" key="11">
    <source>
        <dbReference type="SAM" id="Coils"/>
    </source>
</evidence>
<evidence type="ECO:0000259" key="14">
    <source>
        <dbReference type="PROSITE" id="PS50848"/>
    </source>
</evidence>
<keyword evidence="15" id="KW-1185">Reference proteome</keyword>
<feature type="domain" description="START" evidence="14">
    <location>
        <begin position="317"/>
        <end position="554"/>
    </location>
</feature>
<evidence type="ECO:0000256" key="5">
    <source>
        <dbReference type="ARBA" id="ARBA00023125"/>
    </source>
</evidence>
<dbReference type="FunFam" id="1.10.10.60:FF:000229">
    <property type="entry name" value="Homeobox-leucine zipper protein HDG1"/>
    <property type="match status" value="1"/>
</dbReference>
<evidence type="ECO:0000256" key="3">
    <source>
        <dbReference type="ARBA" id="ARBA00023015"/>
    </source>
</evidence>
<keyword evidence="6 9" id="KW-0371">Homeobox</keyword>
<dbReference type="GO" id="GO:0000981">
    <property type="term" value="F:DNA-binding transcription factor activity, RNA polymerase II-specific"/>
    <property type="evidence" value="ECO:0007669"/>
    <property type="project" value="InterPro"/>
</dbReference>
<keyword evidence="5 9" id="KW-0238">DNA-binding</keyword>
<gene>
    <name evidence="16" type="primary">LOC111023102</name>
</gene>
<dbReference type="RefSeq" id="XP_022156145.1">
    <property type="nucleotide sequence ID" value="XM_022300453.1"/>
</dbReference>
<dbReference type="InterPro" id="IPR042160">
    <property type="entry name" value="HD-Zip_IV"/>
</dbReference>
<dbReference type="PROSITE" id="PS50071">
    <property type="entry name" value="HOMEOBOX_2"/>
    <property type="match status" value="1"/>
</dbReference>
<feature type="region of interest" description="Disordered" evidence="12">
    <location>
        <begin position="68"/>
        <end position="129"/>
    </location>
</feature>
<evidence type="ECO:0000256" key="2">
    <source>
        <dbReference type="ARBA" id="ARBA00006789"/>
    </source>
</evidence>
<keyword evidence="3" id="KW-0805">Transcription regulation</keyword>
<accession>A0A6J1DPH0</accession>
<dbReference type="InterPro" id="IPR009057">
    <property type="entry name" value="Homeodomain-like_sf"/>
</dbReference>
<evidence type="ECO:0000313" key="15">
    <source>
        <dbReference type="Proteomes" id="UP000504603"/>
    </source>
</evidence>
<evidence type="ECO:0000256" key="9">
    <source>
        <dbReference type="PROSITE-ProRule" id="PRU00108"/>
    </source>
</evidence>
<dbReference type="CDD" id="cd00086">
    <property type="entry name" value="homeodomain"/>
    <property type="match status" value="1"/>
</dbReference>
<dbReference type="SUPFAM" id="SSF46689">
    <property type="entry name" value="Homeodomain-like"/>
    <property type="match status" value="1"/>
</dbReference>
<evidence type="ECO:0000259" key="13">
    <source>
        <dbReference type="PROSITE" id="PS50071"/>
    </source>
</evidence>
<dbReference type="OrthoDB" id="6159439at2759"/>
<feature type="domain" description="Homeobox" evidence="13">
    <location>
        <begin position="119"/>
        <end position="179"/>
    </location>
</feature>
<proteinExistence type="inferred from homology"/>
<evidence type="ECO:0000256" key="1">
    <source>
        <dbReference type="ARBA" id="ARBA00004123"/>
    </source>
</evidence>
<comment type="subcellular location">
    <subcellularLocation>
        <location evidence="1 9 10">Nucleus</location>
    </subcellularLocation>
</comment>
<dbReference type="PROSITE" id="PS00027">
    <property type="entry name" value="HOMEOBOX_1"/>
    <property type="match status" value="1"/>
</dbReference>
<dbReference type="SMART" id="SM00389">
    <property type="entry name" value="HOX"/>
    <property type="match status" value="1"/>
</dbReference>
<evidence type="ECO:0000256" key="4">
    <source>
        <dbReference type="ARBA" id="ARBA00023054"/>
    </source>
</evidence>
<dbReference type="PANTHER" id="PTHR45654:SF5">
    <property type="entry name" value="HOMEOBOX-LEUCINE ZIPPER PROTEIN ANTHOCYANINLESS 2-RELATED"/>
    <property type="match status" value="1"/>
</dbReference>
<feature type="compositionally biased region" description="Basic and acidic residues" evidence="12">
    <location>
        <begin position="81"/>
        <end position="100"/>
    </location>
</feature>
<organism evidence="15 16">
    <name type="scientific">Momordica charantia</name>
    <name type="common">Bitter gourd</name>
    <name type="synonym">Balsam pear</name>
    <dbReference type="NCBI Taxonomy" id="3673"/>
    <lineage>
        <taxon>Eukaryota</taxon>
        <taxon>Viridiplantae</taxon>
        <taxon>Streptophyta</taxon>
        <taxon>Embryophyta</taxon>
        <taxon>Tracheophyta</taxon>
        <taxon>Spermatophyta</taxon>
        <taxon>Magnoliopsida</taxon>
        <taxon>eudicotyledons</taxon>
        <taxon>Gunneridae</taxon>
        <taxon>Pentapetalae</taxon>
        <taxon>rosids</taxon>
        <taxon>fabids</taxon>
        <taxon>Cucurbitales</taxon>
        <taxon>Cucurbitaceae</taxon>
        <taxon>Momordiceae</taxon>
        <taxon>Momordica</taxon>
    </lineage>
</organism>
<feature type="DNA-binding region" description="Homeobox" evidence="9">
    <location>
        <begin position="121"/>
        <end position="180"/>
    </location>
</feature>
<feature type="coiled-coil region" evidence="11">
    <location>
        <begin position="173"/>
        <end position="240"/>
    </location>
</feature>
<comment type="similarity">
    <text evidence="2">Belongs to the HD-ZIP homeobox family. Class IV subfamily.</text>
</comment>
<dbReference type="InterPro" id="IPR017970">
    <property type="entry name" value="Homeobox_CS"/>
</dbReference>
<dbReference type="GO" id="GO:0005634">
    <property type="term" value="C:nucleus"/>
    <property type="evidence" value="ECO:0007669"/>
    <property type="project" value="UniProtKB-SubCell"/>
</dbReference>
<dbReference type="SUPFAM" id="SSF55961">
    <property type="entry name" value="Bet v1-like"/>
    <property type="match status" value="1"/>
</dbReference>
<evidence type="ECO:0000256" key="12">
    <source>
        <dbReference type="SAM" id="MobiDB-lite"/>
    </source>
</evidence>
<evidence type="ECO:0000256" key="7">
    <source>
        <dbReference type="ARBA" id="ARBA00023163"/>
    </source>
</evidence>
<evidence type="ECO:0000256" key="6">
    <source>
        <dbReference type="ARBA" id="ARBA00023155"/>
    </source>
</evidence>
<dbReference type="AlphaFoldDB" id="A0A6J1DPH0"/>